<dbReference type="PANTHER" id="PTHR24249">
    <property type="entry name" value="HISTAMINE RECEPTOR-RELATED G-PROTEIN COUPLED RECEPTOR"/>
    <property type="match status" value="1"/>
</dbReference>
<dbReference type="Pfam" id="PF00001">
    <property type="entry name" value="7tm_1"/>
    <property type="match status" value="1"/>
</dbReference>
<evidence type="ECO:0000256" key="9">
    <source>
        <dbReference type="ARBA" id="ARBA00023224"/>
    </source>
</evidence>
<feature type="signal peptide" evidence="12">
    <location>
        <begin position="1"/>
        <end position="17"/>
    </location>
</feature>
<keyword evidence="4 10" id="KW-0812">Transmembrane</keyword>
<evidence type="ECO:0000256" key="4">
    <source>
        <dbReference type="ARBA" id="ARBA00022692"/>
    </source>
</evidence>
<feature type="transmembrane region" description="Helical" evidence="11">
    <location>
        <begin position="203"/>
        <end position="232"/>
    </location>
</feature>
<evidence type="ECO:0000256" key="5">
    <source>
        <dbReference type="ARBA" id="ARBA00022989"/>
    </source>
</evidence>
<keyword evidence="5 11" id="KW-1133">Transmembrane helix</keyword>
<keyword evidence="8 10" id="KW-0675">Receptor</keyword>
<dbReference type="CDD" id="cd00637">
    <property type="entry name" value="7tm_classA_rhodopsin-like"/>
    <property type="match status" value="1"/>
</dbReference>
<dbReference type="InterPro" id="IPR050569">
    <property type="entry name" value="TAAR"/>
</dbReference>
<proteinExistence type="inferred from homology"/>
<dbReference type="Gene3D" id="1.20.1070.10">
    <property type="entry name" value="Rhodopsin 7-helix transmembrane proteins"/>
    <property type="match status" value="1"/>
</dbReference>
<dbReference type="PANTHER" id="PTHR24249:SF424">
    <property type="entry name" value="G-PROTEIN COUPLED RECEPTORS FAMILY 1 PROFILE DOMAIN-CONTAINING PROTEIN"/>
    <property type="match status" value="1"/>
</dbReference>
<dbReference type="GO" id="GO:0005886">
    <property type="term" value="C:plasma membrane"/>
    <property type="evidence" value="ECO:0007669"/>
    <property type="project" value="UniProtKB-SubCell"/>
</dbReference>
<dbReference type="Proteomes" id="UP001367676">
    <property type="component" value="Unassembled WGS sequence"/>
</dbReference>
<keyword evidence="12" id="KW-0732">Signal</keyword>
<evidence type="ECO:0000256" key="12">
    <source>
        <dbReference type="SAM" id="SignalP"/>
    </source>
</evidence>
<evidence type="ECO:0000259" key="13">
    <source>
        <dbReference type="PROSITE" id="PS50262"/>
    </source>
</evidence>
<keyword evidence="3" id="KW-1003">Cell membrane</keyword>
<dbReference type="EMBL" id="JBBCAQ010000032">
    <property type="protein sequence ID" value="KAK7583752.1"/>
    <property type="molecule type" value="Genomic_DNA"/>
</dbReference>
<comment type="similarity">
    <text evidence="2 10">Belongs to the G-protein coupled receptor 1 family.</text>
</comment>
<keyword evidence="15" id="KW-1185">Reference proteome</keyword>
<evidence type="ECO:0000313" key="15">
    <source>
        <dbReference type="Proteomes" id="UP001367676"/>
    </source>
</evidence>
<feature type="chain" id="PRO_5042814168" description="G-protein coupled receptors family 1 profile domain-containing protein" evidence="12">
    <location>
        <begin position="18"/>
        <end position="351"/>
    </location>
</feature>
<reference evidence="14 15" key="1">
    <citation type="submission" date="2024-03" db="EMBL/GenBank/DDBJ databases">
        <title>Adaptation during the transition from Ophiocordyceps entomopathogen to insect associate is accompanied by gene loss and intensified selection.</title>
        <authorList>
            <person name="Ward C.M."/>
            <person name="Onetto C.A."/>
            <person name="Borneman A.R."/>
        </authorList>
    </citation>
    <scope>NUCLEOTIDE SEQUENCE [LARGE SCALE GENOMIC DNA]</scope>
    <source>
        <strain evidence="14">AWRI1</strain>
        <tissue evidence="14">Single Adult Female</tissue>
    </source>
</reference>
<feature type="transmembrane region" description="Helical" evidence="11">
    <location>
        <begin position="163"/>
        <end position="183"/>
    </location>
</feature>
<comment type="subcellular location">
    <subcellularLocation>
        <location evidence="1">Cell membrane</location>
        <topology evidence="1">Multi-pass membrane protein</topology>
    </subcellularLocation>
</comment>
<keyword evidence="9 10" id="KW-0807">Transducer</keyword>
<feature type="transmembrane region" description="Helical" evidence="11">
    <location>
        <begin position="298"/>
        <end position="317"/>
    </location>
</feature>
<dbReference type="PRINTS" id="PR00237">
    <property type="entry name" value="GPCRRHODOPSN"/>
</dbReference>
<dbReference type="PROSITE" id="PS50262">
    <property type="entry name" value="G_PROTEIN_RECEP_F1_2"/>
    <property type="match status" value="1"/>
</dbReference>
<accession>A0AAN9TQS9</accession>
<comment type="caution">
    <text evidence="14">The sequence shown here is derived from an EMBL/GenBank/DDBJ whole genome shotgun (WGS) entry which is preliminary data.</text>
</comment>
<sequence>MLLHLVEAALLTTAAQSSQVENEAKAKPTDEQDHEEAVFTLEASIQAAIILTIAVIIIILNTLIITSFSHFRGSANVLNIYILSLSVADLLCGILVVPLSVYPALVREWVYGDFMCRLVGYTETIVWIVSAYTLMWIGVDRYIAIRKPLRYDTVQTKTRCQCWMAFTWISSAMMCSPPLLADFNRPTFDDSSYICTLNWEHMIAYSATLMILVLGPSLITLIYTYTYVFVIVRRLKHGDLSHDKEYVTALTEALANPNHTLAIVLILTFWLLWIPFLAIKTYEHISGHKLVVPHLHFVVVWLGFSHSAWKAFILVTYSPQFRVMLRLLCITLCFRQRTAHDIELMTMGMED</sequence>
<evidence type="ECO:0000256" key="8">
    <source>
        <dbReference type="ARBA" id="ARBA00023170"/>
    </source>
</evidence>
<evidence type="ECO:0000256" key="1">
    <source>
        <dbReference type="ARBA" id="ARBA00004651"/>
    </source>
</evidence>
<feature type="transmembrane region" description="Helical" evidence="11">
    <location>
        <begin position="125"/>
        <end position="143"/>
    </location>
</feature>
<keyword evidence="7 11" id="KW-0472">Membrane</keyword>
<dbReference type="InterPro" id="IPR000276">
    <property type="entry name" value="GPCR_Rhodpsn"/>
</dbReference>
<keyword evidence="6 10" id="KW-0297">G-protein coupled receptor</keyword>
<evidence type="ECO:0000313" key="14">
    <source>
        <dbReference type="EMBL" id="KAK7583752.1"/>
    </source>
</evidence>
<name>A0AAN9TQS9_9HEMI</name>
<dbReference type="SUPFAM" id="SSF81321">
    <property type="entry name" value="Family A G protein-coupled receptor-like"/>
    <property type="match status" value="1"/>
</dbReference>
<feature type="domain" description="G-protein coupled receptors family 1 profile" evidence="13">
    <location>
        <begin position="60"/>
        <end position="314"/>
    </location>
</feature>
<dbReference type="GO" id="GO:0004930">
    <property type="term" value="F:G protein-coupled receptor activity"/>
    <property type="evidence" value="ECO:0007669"/>
    <property type="project" value="UniProtKB-KW"/>
</dbReference>
<evidence type="ECO:0000256" key="10">
    <source>
        <dbReference type="RuleBase" id="RU000688"/>
    </source>
</evidence>
<feature type="transmembrane region" description="Helical" evidence="11">
    <location>
        <begin position="45"/>
        <end position="68"/>
    </location>
</feature>
<dbReference type="PROSITE" id="PS00237">
    <property type="entry name" value="G_PROTEIN_RECEP_F1_1"/>
    <property type="match status" value="1"/>
</dbReference>
<protein>
    <recommendedName>
        <fullName evidence="13">G-protein coupled receptors family 1 profile domain-containing protein</fullName>
    </recommendedName>
</protein>
<evidence type="ECO:0000256" key="2">
    <source>
        <dbReference type="ARBA" id="ARBA00010663"/>
    </source>
</evidence>
<feature type="transmembrane region" description="Helical" evidence="11">
    <location>
        <begin position="260"/>
        <end position="278"/>
    </location>
</feature>
<organism evidence="14 15">
    <name type="scientific">Parthenolecanium corni</name>
    <dbReference type="NCBI Taxonomy" id="536013"/>
    <lineage>
        <taxon>Eukaryota</taxon>
        <taxon>Metazoa</taxon>
        <taxon>Ecdysozoa</taxon>
        <taxon>Arthropoda</taxon>
        <taxon>Hexapoda</taxon>
        <taxon>Insecta</taxon>
        <taxon>Pterygota</taxon>
        <taxon>Neoptera</taxon>
        <taxon>Paraneoptera</taxon>
        <taxon>Hemiptera</taxon>
        <taxon>Sternorrhyncha</taxon>
        <taxon>Coccoidea</taxon>
        <taxon>Coccidae</taxon>
        <taxon>Parthenolecanium</taxon>
    </lineage>
</organism>
<evidence type="ECO:0000256" key="7">
    <source>
        <dbReference type="ARBA" id="ARBA00023136"/>
    </source>
</evidence>
<dbReference type="InterPro" id="IPR017452">
    <property type="entry name" value="GPCR_Rhodpsn_7TM"/>
</dbReference>
<feature type="transmembrane region" description="Helical" evidence="11">
    <location>
        <begin position="80"/>
        <end position="105"/>
    </location>
</feature>
<evidence type="ECO:0000256" key="11">
    <source>
        <dbReference type="SAM" id="Phobius"/>
    </source>
</evidence>
<dbReference type="AlphaFoldDB" id="A0AAN9TQS9"/>
<evidence type="ECO:0000256" key="6">
    <source>
        <dbReference type="ARBA" id="ARBA00023040"/>
    </source>
</evidence>
<gene>
    <name evidence="14" type="ORF">V9T40_004715</name>
</gene>
<evidence type="ECO:0000256" key="3">
    <source>
        <dbReference type="ARBA" id="ARBA00022475"/>
    </source>
</evidence>